<name>A0A846RUE3_9MICC</name>
<evidence type="ECO:0000313" key="2">
    <source>
        <dbReference type="Proteomes" id="UP000547458"/>
    </source>
</evidence>
<dbReference type="Proteomes" id="UP000547458">
    <property type="component" value="Unassembled WGS sequence"/>
</dbReference>
<gene>
    <name evidence="1" type="ORF">BJ994_001732</name>
</gene>
<dbReference type="AlphaFoldDB" id="A0A846RUE3"/>
<comment type="caution">
    <text evidence="1">The sequence shown here is derived from an EMBL/GenBank/DDBJ whole genome shotgun (WGS) entry which is preliminary data.</text>
</comment>
<keyword evidence="2" id="KW-1185">Reference proteome</keyword>
<accession>A0A846RUE3</accession>
<dbReference type="EMBL" id="JAATJL010000001">
    <property type="protein sequence ID" value="NJC22656.1"/>
    <property type="molecule type" value="Genomic_DNA"/>
</dbReference>
<reference evidence="1 2" key="1">
    <citation type="submission" date="2020-03" db="EMBL/GenBank/DDBJ databases">
        <title>Sequencing the genomes of 1000 actinobacteria strains.</title>
        <authorList>
            <person name="Klenk H.-P."/>
        </authorList>
    </citation>
    <scope>NUCLEOTIDE SEQUENCE [LARGE SCALE GENOMIC DNA]</scope>
    <source>
        <strain evidence="1 2">DSM 16403</strain>
    </source>
</reference>
<dbReference type="RefSeq" id="WP_209066725.1">
    <property type="nucleotide sequence ID" value="NZ_JAATJL010000001.1"/>
</dbReference>
<sequence>MSRARESSASLEVIDVPEGQHGFDMLDHTAESREAVTQAVDWVSAALLR</sequence>
<evidence type="ECO:0000313" key="1">
    <source>
        <dbReference type="EMBL" id="NJC22656.1"/>
    </source>
</evidence>
<proteinExistence type="predicted"/>
<organism evidence="1 2">
    <name type="scientific">Arthrobacter pigmenti</name>
    <dbReference type="NCBI Taxonomy" id="271432"/>
    <lineage>
        <taxon>Bacteria</taxon>
        <taxon>Bacillati</taxon>
        <taxon>Actinomycetota</taxon>
        <taxon>Actinomycetes</taxon>
        <taxon>Micrococcales</taxon>
        <taxon>Micrococcaceae</taxon>
        <taxon>Arthrobacter</taxon>
    </lineage>
</organism>
<protein>
    <submittedName>
        <fullName evidence="1">Acetyl esterase/lipase</fullName>
    </submittedName>
</protein>